<evidence type="ECO:0000313" key="4">
    <source>
        <dbReference type="EMBL" id="KAK1396952.1"/>
    </source>
</evidence>
<dbReference type="GO" id="GO:0008270">
    <property type="term" value="F:zinc ion binding"/>
    <property type="evidence" value="ECO:0007669"/>
    <property type="project" value="UniProtKB-KW"/>
</dbReference>
<dbReference type="Pfam" id="PF00098">
    <property type="entry name" value="zf-CCHC"/>
    <property type="match status" value="1"/>
</dbReference>
<reference evidence="4" key="2">
    <citation type="submission" date="2023-05" db="EMBL/GenBank/DDBJ databases">
        <authorList>
            <person name="Schelkunov M.I."/>
        </authorList>
    </citation>
    <scope>NUCLEOTIDE SEQUENCE</scope>
    <source>
        <strain evidence="4">Hsosn_3</strain>
        <tissue evidence="4">Leaf</tissue>
    </source>
</reference>
<dbReference type="AlphaFoldDB" id="A0AAD8J3E0"/>
<feature type="region of interest" description="Disordered" evidence="2">
    <location>
        <begin position="453"/>
        <end position="481"/>
    </location>
</feature>
<sequence>MFNGLDSDMFDNVINCSTAKDIWDTIQTICEGTEQVSENKMQLLIQQYKHFHFKSGESLNDNFSRFQKLLNGLKLYGRAYQVKDSNLKFLRALPKVWKPMTVSLRNTQEYKDYTLERLYGTLKTYELEIEQDEEIEKVQKKIGSVALVASVKKVEDMKEEVAEDTPSQSACEGRAESRKCKGKMIEESEPINQEEMDELDDHLAFLSRKFSKLKFKRNPDVSRPFKKDLVDRSKFKCFNCGMGGHFANECRKPKSKKSDRKFEPVDYKKKYFDLLKQKGRAFITQDYDWAEDGNDLEEDTEFVNLALMADSSEQEASSSSNQVITTNLPELSTEECNNAINDMSTELYHMRISLKSLTNDNTRIKLSNQLLSDRNALLETQFTEFEKMRVECQVAKDDLLIVLKREESIKAQLAKEHETIARWTDSKNVATNIIKSQGVDTFYKESTRKDKKKLDVESLGDDTSTDSKHPLEGNASTDSRHQLLDNTSTEVTYPKKCTSSISHDRLEKLNKKYGPTSKNFVQGSSSKTKVENVNIGINKNNNYTPDKYAPRKTCAKCGSVNHVSTNCKSVKTSSVQMTMHVLNLPMPAMHNMFAHTDQASNLYANMPYVSNSHMNAFTMPQMTWSMPHMNAMYEQNSQMPVSNMFAYNHPQHFVSQRSTPRVKVDLTQSEIKVQNDKRGKTNRKGPKETWVPKST</sequence>
<keyword evidence="1" id="KW-0862">Zinc</keyword>
<dbReference type="Pfam" id="PF14223">
    <property type="entry name" value="Retrotran_gag_2"/>
    <property type="match status" value="1"/>
</dbReference>
<organism evidence="4 5">
    <name type="scientific">Heracleum sosnowskyi</name>
    <dbReference type="NCBI Taxonomy" id="360622"/>
    <lineage>
        <taxon>Eukaryota</taxon>
        <taxon>Viridiplantae</taxon>
        <taxon>Streptophyta</taxon>
        <taxon>Embryophyta</taxon>
        <taxon>Tracheophyta</taxon>
        <taxon>Spermatophyta</taxon>
        <taxon>Magnoliopsida</taxon>
        <taxon>eudicotyledons</taxon>
        <taxon>Gunneridae</taxon>
        <taxon>Pentapetalae</taxon>
        <taxon>asterids</taxon>
        <taxon>campanulids</taxon>
        <taxon>Apiales</taxon>
        <taxon>Apiaceae</taxon>
        <taxon>Apioideae</taxon>
        <taxon>apioid superclade</taxon>
        <taxon>Tordylieae</taxon>
        <taxon>Tordyliinae</taxon>
        <taxon>Heracleum</taxon>
    </lineage>
</organism>
<protein>
    <recommendedName>
        <fullName evidence="3">CCHC-type domain-containing protein</fullName>
    </recommendedName>
</protein>
<gene>
    <name evidence="4" type="ORF">POM88_006815</name>
</gene>
<evidence type="ECO:0000313" key="5">
    <source>
        <dbReference type="Proteomes" id="UP001237642"/>
    </source>
</evidence>
<feature type="domain" description="CCHC-type" evidence="3">
    <location>
        <begin position="236"/>
        <end position="252"/>
    </location>
</feature>
<reference evidence="4" key="1">
    <citation type="submission" date="2023-02" db="EMBL/GenBank/DDBJ databases">
        <title>Genome of toxic invasive species Heracleum sosnowskyi carries increased number of genes despite the absence of recent whole-genome duplications.</title>
        <authorList>
            <person name="Schelkunov M."/>
            <person name="Shtratnikova V."/>
            <person name="Makarenko M."/>
            <person name="Klepikova A."/>
            <person name="Omelchenko D."/>
            <person name="Novikova G."/>
            <person name="Obukhova E."/>
            <person name="Bogdanov V."/>
            <person name="Penin A."/>
            <person name="Logacheva M."/>
        </authorList>
    </citation>
    <scope>NUCLEOTIDE SEQUENCE</scope>
    <source>
        <strain evidence="4">Hsosn_3</strain>
        <tissue evidence="4">Leaf</tissue>
    </source>
</reference>
<dbReference type="SUPFAM" id="SSF57756">
    <property type="entry name" value="Retrovirus zinc finger-like domains"/>
    <property type="match status" value="1"/>
</dbReference>
<feature type="region of interest" description="Disordered" evidence="2">
    <location>
        <begin position="671"/>
        <end position="695"/>
    </location>
</feature>
<accession>A0AAD8J3E0</accession>
<dbReference type="InterPro" id="IPR036875">
    <property type="entry name" value="Znf_CCHC_sf"/>
</dbReference>
<dbReference type="PANTHER" id="PTHR34676:SF17">
    <property type="entry name" value="OS06G0684500 PROTEIN"/>
    <property type="match status" value="1"/>
</dbReference>
<keyword evidence="1" id="KW-0479">Metal-binding</keyword>
<dbReference type="SMART" id="SM00343">
    <property type="entry name" value="ZnF_C2HC"/>
    <property type="match status" value="2"/>
</dbReference>
<name>A0AAD8J3E0_9APIA</name>
<evidence type="ECO:0000256" key="1">
    <source>
        <dbReference type="PROSITE-ProRule" id="PRU00047"/>
    </source>
</evidence>
<comment type="caution">
    <text evidence="4">The sequence shown here is derived from an EMBL/GenBank/DDBJ whole genome shotgun (WGS) entry which is preliminary data.</text>
</comment>
<keyword evidence="5" id="KW-1185">Reference proteome</keyword>
<dbReference type="Gene3D" id="4.10.60.10">
    <property type="entry name" value="Zinc finger, CCHC-type"/>
    <property type="match status" value="1"/>
</dbReference>
<dbReference type="PANTHER" id="PTHR34676">
    <property type="entry name" value="DUF4219 DOMAIN-CONTAINING PROTEIN-RELATED"/>
    <property type="match status" value="1"/>
</dbReference>
<evidence type="ECO:0000256" key="2">
    <source>
        <dbReference type="SAM" id="MobiDB-lite"/>
    </source>
</evidence>
<evidence type="ECO:0000259" key="3">
    <source>
        <dbReference type="PROSITE" id="PS50158"/>
    </source>
</evidence>
<proteinExistence type="predicted"/>
<dbReference type="Proteomes" id="UP001237642">
    <property type="component" value="Unassembled WGS sequence"/>
</dbReference>
<dbReference type="PROSITE" id="PS50158">
    <property type="entry name" value="ZF_CCHC"/>
    <property type="match status" value="1"/>
</dbReference>
<keyword evidence="1" id="KW-0863">Zinc-finger</keyword>
<dbReference type="EMBL" id="JAUIZM010000002">
    <property type="protein sequence ID" value="KAK1396952.1"/>
    <property type="molecule type" value="Genomic_DNA"/>
</dbReference>
<dbReference type="InterPro" id="IPR001878">
    <property type="entry name" value="Znf_CCHC"/>
</dbReference>
<dbReference type="GO" id="GO:0003676">
    <property type="term" value="F:nucleic acid binding"/>
    <property type="evidence" value="ECO:0007669"/>
    <property type="project" value="InterPro"/>
</dbReference>